<feature type="transmembrane region" description="Helical" evidence="1">
    <location>
        <begin position="111"/>
        <end position="129"/>
    </location>
</feature>
<keyword evidence="3" id="KW-1185">Reference proteome</keyword>
<name>A0A1G5S2F5_9FIRM</name>
<dbReference type="STRING" id="1120920.SAMN03080599_02295"/>
<feature type="transmembrane region" description="Helical" evidence="1">
    <location>
        <begin position="77"/>
        <end position="99"/>
    </location>
</feature>
<gene>
    <name evidence="2" type="ORF">SAMN03080599_02295</name>
</gene>
<dbReference type="Proteomes" id="UP000199208">
    <property type="component" value="Unassembled WGS sequence"/>
</dbReference>
<feature type="transmembrane region" description="Helical" evidence="1">
    <location>
        <begin position="9"/>
        <end position="26"/>
    </location>
</feature>
<sequence length="159" mass="18370">MELKHKNGFGAKVNIALIIGFCIILFGVCNWDDTINLFDYILKSRILLKVFISFTILSLLVHLYINGRLQKKDNFYICADFITYGLTFYTFHNLLYISFLHAFKNSSIFKGFGLVDIYLLLVASVLMFFKPVPGLIDSWRTTTEYFNAKDIIPVVDENI</sequence>
<keyword evidence="1" id="KW-0472">Membrane</keyword>
<keyword evidence="1" id="KW-1133">Transmembrane helix</keyword>
<dbReference type="EMBL" id="FMWL01000012">
    <property type="protein sequence ID" value="SCZ80486.1"/>
    <property type="molecule type" value="Genomic_DNA"/>
</dbReference>
<accession>A0A1G5S2F5</accession>
<reference evidence="2 3" key="1">
    <citation type="submission" date="2016-10" db="EMBL/GenBank/DDBJ databases">
        <authorList>
            <person name="de Groot N.N."/>
        </authorList>
    </citation>
    <scope>NUCLEOTIDE SEQUENCE [LARGE SCALE GENOMIC DNA]</scope>
    <source>
        <strain evidence="2 3">DSM 2784</strain>
    </source>
</reference>
<organism evidence="2 3">
    <name type="scientific">Acidaminobacter hydrogenoformans DSM 2784</name>
    <dbReference type="NCBI Taxonomy" id="1120920"/>
    <lineage>
        <taxon>Bacteria</taxon>
        <taxon>Bacillati</taxon>
        <taxon>Bacillota</taxon>
        <taxon>Clostridia</taxon>
        <taxon>Peptostreptococcales</taxon>
        <taxon>Acidaminobacteraceae</taxon>
        <taxon>Acidaminobacter</taxon>
    </lineage>
</organism>
<dbReference type="RefSeq" id="WP_092591612.1">
    <property type="nucleotide sequence ID" value="NZ_FMWL01000012.1"/>
</dbReference>
<proteinExistence type="predicted"/>
<dbReference type="AlphaFoldDB" id="A0A1G5S2F5"/>
<keyword evidence="1" id="KW-0812">Transmembrane</keyword>
<protein>
    <submittedName>
        <fullName evidence="2">Uncharacterized protein</fullName>
    </submittedName>
</protein>
<evidence type="ECO:0000313" key="2">
    <source>
        <dbReference type="EMBL" id="SCZ80486.1"/>
    </source>
</evidence>
<feature type="transmembrane region" description="Helical" evidence="1">
    <location>
        <begin position="46"/>
        <end position="65"/>
    </location>
</feature>
<evidence type="ECO:0000256" key="1">
    <source>
        <dbReference type="SAM" id="Phobius"/>
    </source>
</evidence>
<evidence type="ECO:0000313" key="3">
    <source>
        <dbReference type="Proteomes" id="UP000199208"/>
    </source>
</evidence>